<dbReference type="PANTHER" id="PTHR45927">
    <property type="entry name" value="LYSM-DOMAIN RECEPTOR-LIKE KINASE-RELATED"/>
    <property type="match status" value="1"/>
</dbReference>
<accession>A0ABD1HAX3</accession>
<feature type="domain" description="Protein kinase" evidence="3">
    <location>
        <begin position="338"/>
        <end position="609"/>
    </location>
</feature>
<proteinExistence type="predicted"/>
<keyword evidence="2" id="KW-0732">Signal</keyword>
<dbReference type="AlphaFoldDB" id="A0ABD1HAX3"/>
<keyword evidence="1" id="KW-0812">Transmembrane</keyword>
<feature type="domain" description="LysM" evidence="4">
    <location>
        <begin position="165"/>
        <end position="215"/>
    </location>
</feature>
<dbReference type="InterPro" id="IPR001245">
    <property type="entry name" value="Ser-Thr/Tyr_kinase_cat_dom"/>
</dbReference>
<dbReference type="InterPro" id="IPR000719">
    <property type="entry name" value="Prot_kinase_dom"/>
</dbReference>
<protein>
    <submittedName>
        <fullName evidence="5">Protein LYK2-like</fullName>
    </submittedName>
</protein>
<evidence type="ECO:0000259" key="3">
    <source>
        <dbReference type="PROSITE" id="PS50011"/>
    </source>
</evidence>
<evidence type="ECO:0000256" key="1">
    <source>
        <dbReference type="SAM" id="Phobius"/>
    </source>
</evidence>
<comment type="caution">
    <text evidence="5">The sequence shown here is derived from an EMBL/GenBank/DDBJ whole genome shotgun (WGS) entry which is preliminary data.</text>
</comment>
<dbReference type="Gene3D" id="3.30.200.20">
    <property type="entry name" value="Phosphorylase Kinase, domain 1"/>
    <property type="match status" value="1"/>
</dbReference>
<dbReference type="PANTHER" id="PTHR45927:SF13">
    <property type="entry name" value="PROTEIN LYK2"/>
    <property type="match status" value="1"/>
</dbReference>
<reference evidence="5 6" key="1">
    <citation type="submission" date="2024-06" db="EMBL/GenBank/DDBJ databases">
        <title>A chromosome level genome sequence of Diviner's sage (Salvia divinorum).</title>
        <authorList>
            <person name="Ford S.A."/>
            <person name="Ro D.-K."/>
            <person name="Ness R.W."/>
            <person name="Phillips M.A."/>
        </authorList>
    </citation>
    <scope>NUCLEOTIDE SEQUENCE [LARGE SCALE GENOMIC DNA]</scope>
    <source>
        <strain evidence="5">SAF-2024a</strain>
        <tissue evidence="5">Leaf</tissue>
    </source>
</reference>
<evidence type="ECO:0000259" key="4">
    <source>
        <dbReference type="PROSITE" id="PS51782"/>
    </source>
</evidence>
<dbReference type="Gene3D" id="3.10.350.10">
    <property type="entry name" value="LysM domain"/>
    <property type="match status" value="1"/>
</dbReference>
<evidence type="ECO:0000256" key="2">
    <source>
        <dbReference type="SAM" id="SignalP"/>
    </source>
</evidence>
<keyword evidence="1" id="KW-0472">Membrane</keyword>
<dbReference type="EMBL" id="JBEAFC010000006">
    <property type="protein sequence ID" value="KAL1553304.1"/>
    <property type="molecule type" value="Genomic_DNA"/>
</dbReference>
<dbReference type="InterPro" id="IPR036779">
    <property type="entry name" value="LysM_dom_sf"/>
</dbReference>
<dbReference type="SUPFAM" id="SSF56112">
    <property type="entry name" value="Protein kinase-like (PK-like)"/>
    <property type="match status" value="1"/>
</dbReference>
<dbReference type="Pfam" id="PF07714">
    <property type="entry name" value="PK_Tyr_Ser-Thr"/>
    <property type="match status" value="1"/>
</dbReference>
<keyword evidence="1" id="KW-1133">Transmembrane helix</keyword>
<dbReference type="InterPro" id="IPR056562">
    <property type="entry name" value="LysM2_CERK1_LYK3_4_5"/>
</dbReference>
<dbReference type="PROSITE" id="PS51782">
    <property type="entry name" value="LYSM"/>
    <property type="match status" value="1"/>
</dbReference>
<dbReference type="SUPFAM" id="SSF54106">
    <property type="entry name" value="LysM domain"/>
    <property type="match status" value="1"/>
</dbReference>
<organism evidence="5 6">
    <name type="scientific">Salvia divinorum</name>
    <name type="common">Maria pastora</name>
    <name type="synonym">Diviner's sage</name>
    <dbReference type="NCBI Taxonomy" id="28513"/>
    <lineage>
        <taxon>Eukaryota</taxon>
        <taxon>Viridiplantae</taxon>
        <taxon>Streptophyta</taxon>
        <taxon>Embryophyta</taxon>
        <taxon>Tracheophyta</taxon>
        <taxon>Spermatophyta</taxon>
        <taxon>Magnoliopsida</taxon>
        <taxon>eudicotyledons</taxon>
        <taxon>Gunneridae</taxon>
        <taxon>Pentapetalae</taxon>
        <taxon>asterids</taxon>
        <taxon>lamiids</taxon>
        <taxon>Lamiales</taxon>
        <taxon>Lamiaceae</taxon>
        <taxon>Nepetoideae</taxon>
        <taxon>Mentheae</taxon>
        <taxon>Salviinae</taxon>
        <taxon>Salvia</taxon>
        <taxon>Salvia subgen. Calosphace</taxon>
    </lineage>
</organism>
<dbReference type="Pfam" id="PF23472">
    <property type="entry name" value="LysM2_CERK1_LYK3_4_5"/>
    <property type="match status" value="1"/>
</dbReference>
<sequence length="620" mass="68290">MMQLTVFVFFHLVITSALSLNCDKSPSSQDYQCLKKIPDQKCNTYAILHANSHYSSLSNLTSLLSTAPADLLEDNAAFSNSVNFLIPIQCKCSSNGFFTAELRKISVKGESFSDIAESLEGLTSCSAIKARNPSIPPWNLPEGESIIVPVKCACPASDGSGKFLVTYPVKEGDTLTELAAKFNVTRDLLVSANAKYSALGFRQGDNLVPTSTLVIPSQGKPILGFLERPEESIRVKKQRRRRRRRRKTKKWIVGVFVAIGVIGFLACIGVGLAFFFTNMRKKREEESSMKKKRPADVEMQQLSLSIRTTSDKKVSFEGSQYNLEEATPHKSRVESYAFEDLHKATEGFSSSNLIAGSVFQGRFNGKNVAVKRVSSEKMRKVDYEVVNGAIHRHPNIMAMLGTCFVEGSDSFIVFEYAKNGSLKDWIHGGLAIKSHFIASCSCFLTWNQRVKICLDAATALQHMHHIMNPSYIHGNVRSRNIFLDEDFTAKLGLAKLGDDQESDSGYLAPEFVGEGTVSTGTDVFALGVVLLEVISGKPPVARDGAVKVSDEIKRILETGELRGWMDGALGESYCFDAAVMLANLARSCVEDDVSLRPNAGEIVEKLLRLVEELPEMDQLS</sequence>
<dbReference type="Pfam" id="PF01476">
    <property type="entry name" value="LysM"/>
    <property type="match status" value="1"/>
</dbReference>
<feature type="signal peptide" evidence="2">
    <location>
        <begin position="1"/>
        <end position="19"/>
    </location>
</feature>
<dbReference type="PROSITE" id="PS50011">
    <property type="entry name" value="PROTEIN_KINASE_DOM"/>
    <property type="match status" value="1"/>
</dbReference>
<dbReference type="InterPro" id="IPR018392">
    <property type="entry name" value="LysM"/>
</dbReference>
<evidence type="ECO:0000313" key="5">
    <source>
        <dbReference type="EMBL" id="KAL1553304.1"/>
    </source>
</evidence>
<name>A0ABD1HAX3_SALDI</name>
<gene>
    <name evidence="5" type="ORF">AAHA92_13997</name>
</gene>
<dbReference type="Proteomes" id="UP001567538">
    <property type="component" value="Unassembled WGS sequence"/>
</dbReference>
<dbReference type="Gene3D" id="1.10.510.10">
    <property type="entry name" value="Transferase(Phosphotransferase) domain 1"/>
    <property type="match status" value="1"/>
</dbReference>
<dbReference type="SMART" id="SM00257">
    <property type="entry name" value="LysM"/>
    <property type="match status" value="2"/>
</dbReference>
<dbReference type="InterPro" id="IPR052611">
    <property type="entry name" value="Plant_RLK_LysM"/>
</dbReference>
<evidence type="ECO:0000313" key="6">
    <source>
        <dbReference type="Proteomes" id="UP001567538"/>
    </source>
</evidence>
<keyword evidence="6" id="KW-1185">Reference proteome</keyword>
<dbReference type="InterPro" id="IPR011009">
    <property type="entry name" value="Kinase-like_dom_sf"/>
</dbReference>
<feature type="chain" id="PRO_5044829224" evidence="2">
    <location>
        <begin position="20"/>
        <end position="620"/>
    </location>
</feature>
<feature type="transmembrane region" description="Helical" evidence="1">
    <location>
        <begin position="251"/>
        <end position="276"/>
    </location>
</feature>
<dbReference type="GO" id="GO:0005886">
    <property type="term" value="C:plasma membrane"/>
    <property type="evidence" value="ECO:0007669"/>
    <property type="project" value="UniProtKB-ARBA"/>
</dbReference>